<dbReference type="Proteomes" id="UP000094526">
    <property type="component" value="Unassembled WGS sequence"/>
</dbReference>
<dbReference type="Gene3D" id="2.60.120.10">
    <property type="entry name" value="Jelly Rolls"/>
    <property type="match status" value="1"/>
</dbReference>
<gene>
    <name evidence="2" type="ORF">CLCR_09258</name>
</gene>
<reference evidence="3" key="1">
    <citation type="submission" date="2015-07" db="EMBL/GenBank/DDBJ databases">
        <authorList>
            <person name="Teixeira M.M."/>
            <person name="Souza R.C."/>
            <person name="Almeida L.G."/>
            <person name="Vicente V.A."/>
            <person name="de Hoog S."/>
            <person name="Bocca A.L."/>
            <person name="de Almeida S.R."/>
            <person name="Vasconcelos A.T."/>
            <person name="Felipe M.S."/>
        </authorList>
    </citation>
    <scope>NUCLEOTIDE SEQUENCE [LARGE SCALE GENOMIC DNA]</scope>
    <source>
        <strain evidence="3">KSF</strain>
    </source>
</reference>
<proteinExistence type="predicted"/>
<dbReference type="InterPro" id="IPR010424">
    <property type="entry name" value="EutQ"/>
</dbReference>
<dbReference type="PANTHER" id="PTHR36169">
    <property type="entry name" value="ETHANOLAMINE UTILIZATION PROTEIN EUTQ"/>
    <property type="match status" value="1"/>
</dbReference>
<organism evidence="2 3">
    <name type="scientific">Cladophialophora carrionii</name>
    <dbReference type="NCBI Taxonomy" id="86049"/>
    <lineage>
        <taxon>Eukaryota</taxon>
        <taxon>Fungi</taxon>
        <taxon>Dikarya</taxon>
        <taxon>Ascomycota</taxon>
        <taxon>Pezizomycotina</taxon>
        <taxon>Eurotiomycetes</taxon>
        <taxon>Chaetothyriomycetidae</taxon>
        <taxon>Chaetothyriales</taxon>
        <taxon>Herpotrichiellaceae</taxon>
        <taxon>Cladophialophora</taxon>
    </lineage>
</organism>
<dbReference type="VEuPathDB" id="FungiDB:CLCR_09258"/>
<evidence type="ECO:0000313" key="3">
    <source>
        <dbReference type="Proteomes" id="UP000094526"/>
    </source>
</evidence>
<evidence type="ECO:0000313" key="2">
    <source>
        <dbReference type="EMBL" id="OCT52354.1"/>
    </source>
</evidence>
<dbReference type="Pfam" id="PF05899">
    <property type="entry name" value="Cupin_3"/>
    <property type="match status" value="1"/>
</dbReference>
<dbReference type="InterPro" id="IPR014710">
    <property type="entry name" value="RmlC-like_jellyroll"/>
</dbReference>
<sequence>MPSSVPPTQHFPGAQQKYDIPLIAGDNVFLGDVIGRYLSAIHAANRSLMYPSTDSNDPAPISGGLFRMKKGQPFTATYRYHETLIVLEGSFIVSDDSGNQSTAAAGDIYWIPKGATVTIGTDDYGLAFYTAQRMKRT</sequence>
<dbReference type="PANTHER" id="PTHR36169:SF1">
    <property type="entry name" value="ACETATE KINASE EUTQ"/>
    <property type="match status" value="1"/>
</dbReference>
<dbReference type="EMBL" id="LGRB01000009">
    <property type="protein sequence ID" value="OCT52354.1"/>
    <property type="molecule type" value="Genomic_DNA"/>
</dbReference>
<evidence type="ECO:0000259" key="1">
    <source>
        <dbReference type="Pfam" id="PF05899"/>
    </source>
</evidence>
<comment type="caution">
    <text evidence="2">The sequence shown here is derived from an EMBL/GenBank/DDBJ whole genome shotgun (WGS) entry which is preliminary data.</text>
</comment>
<accession>A0A1C1CV32</accession>
<protein>
    <submittedName>
        <fullName evidence="2">Putative ethanolamine utilization protein (EutQ)</fullName>
    </submittedName>
</protein>
<dbReference type="CDD" id="cd02228">
    <property type="entry name" value="cupin_EutQ"/>
    <property type="match status" value="1"/>
</dbReference>
<dbReference type="InterPro" id="IPR011051">
    <property type="entry name" value="RmlC_Cupin_sf"/>
</dbReference>
<dbReference type="OrthoDB" id="4985585at2759"/>
<dbReference type="InterPro" id="IPR008579">
    <property type="entry name" value="UGlyAH_Cupin_dom"/>
</dbReference>
<name>A0A1C1CV32_9EURO</name>
<feature type="domain" description="(S)-ureidoglycine aminohydrolase cupin" evidence="1">
    <location>
        <begin position="64"/>
        <end position="119"/>
    </location>
</feature>
<dbReference type="AlphaFoldDB" id="A0A1C1CV32"/>
<dbReference type="SUPFAM" id="SSF51182">
    <property type="entry name" value="RmlC-like cupins"/>
    <property type="match status" value="1"/>
</dbReference>
<keyword evidence="3" id="KW-1185">Reference proteome</keyword>
<dbReference type="VEuPathDB" id="FungiDB:G647_04955"/>